<evidence type="ECO:0000313" key="11">
    <source>
        <dbReference type="EMBL" id="KIE09030.1"/>
    </source>
</evidence>
<dbReference type="Gene3D" id="2.20.25.160">
    <property type="match status" value="1"/>
</dbReference>
<feature type="domain" description="Succinylglutamate desuccinylase/Aspartoacylase catalytic" evidence="9">
    <location>
        <begin position="4"/>
        <end position="191"/>
    </location>
</feature>
<dbReference type="PANTHER" id="PTHR15162:SF7">
    <property type="entry name" value="SUCCINYLGLUTAMATE DESUCCINYLASE"/>
    <property type="match status" value="1"/>
</dbReference>
<evidence type="ECO:0000256" key="4">
    <source>
        <dbReference type="ARBA" id="ARBA00022833"/>
    </source>
</evidence>
<dbReference type="InterPro" id="IPR050178">
    <property type="entry name" value="AspA/AstE_fam"/>
</dbReference>
<reference evidence="11" key="1">
    <citation type="journal article" date="2015" name="Genome Announc.">
        <title>Draft Genome Sequence of Tolypothrix boutellei Strain VB521301.</title>
        <authorList>
            <person name="Chandrababunaidu M.M."/>
            <person name="Singh D."/>
            <person name="Sen D."/>
            <person name="Bhan S."/>
            <person name="Das S."/>
            <person name="Gupta A."/>
            <person name="Adhikary S.P."/>
            <person name="Tripathy S."/>
        </authorList>
    </citation>
    <scope>NUCLEOTIDE SEQUENCE</scope>
    <source>
        <strain evidence="11">VB521301</strain>
    </source>
</reference>
<dbReference type="Pfam" id="PF04952">
    <property type="entry name" value="AstE_AspA_hybrid"/>
    <property type="match status" value="1"/>
</dbReference>
<feature type="binding site" evidence="5 7">
    <location>
        <position position="106"/>
    </location>
    <ligand>
        <name>Zn(2+)</name>
        <dbReference type="ChEBI" id="CHEBI:29105"/>
    </ligand>
</feature>
<dbReference type="FunFam" id="2.20.25.160:FF:000001">
    <property type="entry name" value="Aspartoacylase"/>
    <property type="match status" value="1"/>
</dbReference>
<keyword evidence="4 5" id="KW-0862">Zinc</keyword>
<name>A0A0C1R9S1_9CYAN</name>
<dbReference type="GO" id="GO:0008270">
    <property type="term" value="F:zinc ion binding"/>
    <property type="evidence" value="ECO:0007669"/>
    <property type="project" value="UniProtKB-UniRule"/>
</dbReference>
<dbReference type="GO" id="GO:0016788">
    <property type="term" value="F:hydrolase activity, acting on ester bonds"/>
    <property type="evidence" value="ECO:0007669"/>
    <property type="project" value="InterPro"/>
</dbReference>
<proteinExistence type="inferred from homology"/>
<dbReference type="RefSeq" id="WP_038080126.1">
    <property type="nucleotide sequence ID" value="NZ_JHEG04000001.1"/>
</dbReference>
<accession>A0A0C1R9S1</accession>
<keyword evidence="3 5" id="KW-0378">Hydrolase</keyword>
<feature type="domain" description="AstE/AspA barrel-sandwich hybrid" evidence="8">
    <location>
        <begin position="206"/>
        <end position="287"/>
    </location>
</feature>
<dbReference type="EC" id="3.5.1.15" evidence="5"/>
<dbReference type="NCBIfam" id="NF002601">
    <property type="entry name" value="PRK02259.1"/>
    <property type="match status" value="1"/>
</dbReference>
<dbReference type="Proteomes" id="UP000029738">
    <property type="component" value="Unassembled WGS sequence"/>
</dbReference>
<sequence length="300" mass="33945">MTKIKRVAIVGGTHGNEFTGVYLIKKFEKDPALIQRPSFQTLTLLGNPRAFEERRRYIEKDLNRCFLKQDLQDTTLSSYEDTRAKNIQQLLVPKGNSQVDVIMDLHSTTTNMGLSIILQNKHPFLLNLGAYLSSVNPLVKVSCPASDKESSFLRSLCELGFVIEVGPVAQSVLSAEWFQKTEELVCTILNYLEASNQGTVPQSPSTVTVYLITSNVDYPRNERGEIQAMIHPRLQFRDYQPLHPGDPMFLTFDGQDIPYTGESTVYPIFINEAAYYEKGIAMSFTERQEILLSSNNLMEM</sequence>
<dbReference type="InterPro" id="IPR055438">
    <property type="entry name" value="AstE_AspA_cat"/>
</dbReference>
<dbReference type="EMBL" id="JHEG02000058">
    <property type="protein sequence ID" value="KIE09030.1"/>
    <property type="molecule type" value="Genomic_DNA"/>
</dbReference>
<evidence type="ECO:0000256" key="3">
    <source>
        <dbReference type="ARBA" id="ARBA00022801"/>
    </source>
</evidence>
<dbReference type="CDD" id="cd06909">
    <property type="entry name" value="M14_ASPA"/>
    <property type="match status" value="1"/>
</dbReference>
<dbReference type="Gene3D" id="3.40.630.10">
    <property type="entry name" value="Zn peptidases"/>
    <property type="match status" value="1"/>
</dbReference>
<feature type="binding site" evidence="5">
    <location>
        <begin position="63"/>
        <end position="64"/>
    </location>
    <ligand>
        <name>substrate</name>
    </ligand>
</feature>
<evidence type="ECO:0000313" key="10">
    <source>
        <dbReference type="EMBL" id="KAF3885275.1"/>
    </source>
</evidence>
<comment type="caution">
    <text evidence="11">The sequence shown here is derived from an EMBL/GenBank/DDBJ whole genome shotgun (WGS) entry which is preliminary data.</text>
</comment>
<keyword evidence="12" id="KW-1185">Reference proteome</keyword>
<dbReference type="PANTHER" id="PTHR15162">
    <property type="entry name" value="ASPARTOACYLASE"/>
    <property type="match status" value="1"/>
</dbReference>
<comment type="similarity">
    <text evidence="1 5">Belongs to the AspA/AstE family. Aspartoacylase subfamily.</text>
</comment>
<reference evidence="10" key="2">
    <citation type="submission" date="2019-11" db="EMBL/GenBank/DDBJ databases">
        <title>Improved Assembly of Tolypothrix boutellei genome.</title>
        <authorList>
            <person name="Sarangi A.N."/>
            <person name="Mukherjee M."/>
            <person name="Ghosh S."/>
            <person name="Singh D."/>
            <person name="Das A."/>
            <person name="Kant S."/>
            <person name="Prusty A."/>
            <person name="Tripathy S."/>
        </authorList>
    </citation>
    <scope>NUCLEOTIDE SEQUENCE</scope>
    <source>
        <strain evidence="10">VB521301</strain>
    </source>
</reference>
<dbReference type="EMBL" id="JHEG04000001">
    <property type="protein sequence ID" value="KAF3885275.1"/>
    <property type="molecule type" value="Genomic_DNA"/>
</dbReference>
<evidence type="ECO:0000256" key="1">
    <source>
        <dbReference type="ARBA" id="ARBA00006173"/>
    </source>
</evidence>
<dbReference type="InterPro" id="IPR007036">
    <property type="entry name" value="Aste_AspA_hybrid_dom"/>
</dbReference>
<gene>
    <name evidence="11" type="ORF">DA73_0231730</name>
    <name evidence="10" type="ORF">DA73_0400007235</name>
</gene>
<evidence type="ECO:0000259" key="9">
    <source>
        <dbReference type="Pfam" id="PF24827"/>
    </source>
</evidence>
<dbReference type="GO" id="GO:0019807">
    <property type="term" value="F:aspartoacylase activity"/>
    <property type="evidence" value="ECO:0007669"/>
    <property type="project" value="UniProtKB-UniRule"/>
</dbReference>
<dbReference type="PIRSF" id="PIRSF018001">
    <property type="entry name" value="Aspartoacylase"/>
    <property type="match status" value="1"/>
</dbReference>
<dbReference type="SUPFAM" id="SSF53187">
    <property type="entry name" value="Zn-dependent exopeptidases"/>
    <property type="match status" value="1"/>
</dbReference>
<feature type="binding site" evidence="5">
    <location>
        <position position="275"/>
    </location>
    <ligand>
        <name>substrate</name>
    </ligand>
</feature>
<evidence type="ECO:0000256" key="5">
    <source>
        <dbReference type="HAMAP-Rule" id="MF_00704"/>
    </source>
</evidence>
<feature type="active site" description="Proton donor/acceptor" evidence="6">
    <location>
        <position position="164"/>
    </location>
</feature>
<evidence type="ECO:0000256" key="2">
    <source>
        <dbReference type="ARBA" id="ARBA00022723"/>
    </source>
</evidence>
<keyword evidence="2 5" id="KW-0479">Metal-binding</keyword>
<dbReference type="InterPro" id="IPR016708">
    <property type="entry name" value="Aspartoacylase"/>
</dbReference>
<evidence type="ECO:0000259" key="8">
    <source>
        <dbReference type="Pfam" id="PF04952"/>
    </source>
</evidence>
<evidence type="ECO:0000256" key="6">
    <source>
        <dbReference type="PIRSR" id="PIRSR018001-1"/>
    </source>
</evidence>
<dbReference type="AlphaFoldDB" id="A0A0C1R9S1"/>
<feature type="binding site" evidence="5 7">
    <location>
        <position position="14"/>
    </location>
    <ligand>
        <name>Zn(2+)</name>
        <dbReference type="ChEBI" id="CHEBI:29105"/>
    </ligand>
</feature>
<dbReference type="OrthoDB" id="531770at2"/>
<evidence type="ECO:0000256" key="7">
    <source>
        <dbReference type="PIRSR" id="PIRSR018001-3"/>
    </source>
</evidence>
<dbReference type="HAMAP" id="MF_00704">
    <property type="entry name" value="Aspartoacylase"/>
    <property type="match status" value="1"/>
</dbReference>
<protein>
    <recommendedName>
        <fullName evidence="5">Probable aspartoacylase</fullName>
        <ecNumber evidence="5">3.5.1.15</ecNumber>
    </recommendedName>
</protein>
<evidence type="ECO:0000313" key="12">
    <source>
        <dbReference type="Proteomes" id="UP000029738"/>
    </source>
</evidence>
<comment type="catalytic activity">
    <reaction evidence="5">
        <text>an N-acyl-L-aspartate + H2O = a carboxylate + L-aspartate</text>
        <dbReference type="Rhea" id="RHEA:10872"/>
        <dbReference type="ChEBI" id="CHEBI:15377"/>
        <dbReference type="ChEBI" id="CHEBI:29067"/>
        <dbReference type="ChEBI" id="CHEBI:29991"/>
        <dbReference type="ChEBI" id="CHEBI:58497"/>
        <dbReference type="EC" id="3.5.1.15"/>
    </reaction>
</comment>
<feature type="binding site" evidence="5">
    <location>
        <position position="56"/>
    </location>
    <ligand>
        <name>substrate</name>
    </ligand>
</feature>
<feature type="binding site" evidence="5 7">
    <location>
        <position position="17"/>
    </location>
    <ligand>
        <name>Zn(2+)</name>
        <dbReference type="ChEBI" id="CHEBI:29105"/>
    </ligand>
</feature>
<comment type="cofactor">
    <cofactor evidence="5 7">
        <name>Zn(2+)</name>
        <dbReference type="ChEBI" id="CHEBI:29105"/>
    </cofactor>
    <text evidence="5 7">Binds 1 zinc ion per subunit.</text>
</comment>
<dbReference type="STRING" id="1479485.DA73_0231730"/>
<organism evidence="11">
    <name type="scientific">Tolypothrix bouteillei VB521301</name>
    <dbReference type="NCBI Taxonomy" id="1479485"/>
    <lineage>
        <taxon>Bacteria</taxon>
        <taxon>Bacillati</taxon>
        <taxon>Cyanobacteriota</taxon>
        <taxon>Cyanophyceae</taxon>
        <taxon>Nostocales</taxon>
        <taxon>Tolypothrichaceae</taxon>
        <taxon>Tolypothrix</taxon>
    </lineage>
</organism>
<dbReference type="Pfam" id="PF24827">
    <property type="entry name" value="AstE_AspA_cat"/>
    <property type="match status" value="1"/>
</dbReference>
<dbReference type="GO" id="GO:0005829">
    <property type="term" value="C:cytosol"/>
    <property type="evidence" value="ECO:0007669"/>
    <property type="project" value="TreeGrafter"/>
</dbReference>
<feature type="binding site" evidence="5">
    <location>
        <position position="164"/>
    </location>
    <ligand>
        <name>substrate</name>
    </ligand>
</feature>